<evidence type="ECO:0000256" key="1">
    <source>
        <dbReference type="SAM" id="MobiDB-lite"/>
    </source>
</evidence>
<dbReference type="InterPro" id="IPR052440">
    <property type="entry name" value="Trans_Reg/Chrom_Remod"/>
</dbReference>
<dbReference type="OrthoDB" id="10029243at2759"/>
<reference evidence="2" key="2">
    <citation type="submission" date="2025-08" db="UniProtKB">
        <authorList>
            <consortium name="Ensembl"/>
        </authorList>
    </citation>
    <scope>IDENTIFICATION</scope>
</reference>
<proteinExistence type="predicted"/>
<dbReference type="Ensembl" id="ENSSFOT00015036351.2">
    <property type="protein sequence ID" value="ENSSFOP00015035961.2"/>
    <property type="gene ID" value="ENSSFOG00015022887.2"/>
</dbReference>
<reference evidence="2 3" key="1">
    <citation type="submission" date="2019-04" db="EMBL/GenBank/DDBJ databases">
        <authorList>
            <consortium name="Wellcome Sanger Institute Data Sharing"/>
        </authorList>
    </citation>
    <scope>NUCLEOTIDE SEQUENCE [LARGE SCALE GENOMIC DNA]</scope>
</reference>
<reference evidence="2" key="3">
    <citation type="submission" date="2025-09" db="UniProtKB">
        <authorList>
            <consortium name="Ensembl"/>
        </authorList>
    </citation>
    <scope>IDENTIFICATION</scope>
</reference>
<evidence type="ECO:0000313" key="2">
    <source>
        <dbReference type="Ensembl" id="ENSSFOP00015035961.2"/>
    </source>
</evidence>
<dbReference type="PANTHER" id="PTHR14955">
    <property type="entry name" value="RETINOIC ACID INDUCED 1/TRANSCRIPTION FACTOR 20"/>
    <property type="match status" value="1"/>
</dbReference>
<dbReference type="PANTHER" id="PTHR14955:SF8">
    <property type="entry name" value="SI:CH211-165G14.1-RELATED"/>
    <property type="match status" value="1"/>
</dbReference>
<dbReference type="GO" id="GO:0005634">
    <property type="term" value="C:nucleus"/>
    <property type="evidence" value="ECO:0007669"/>
    <property type="project" value="TreeGrafter"/>
</dbReference>
<keyword evidence="3" id="KW-1185">Reference proteome</keyword>
<feature type="region of interest" description="Disordered" evidence="1">
    <location>
        <begin position="39"/>
        <end position="88"/>
    </location>
</feature>
<sequence>GGHQSKCQNSLVCCLCSRSANAVDLGDLHGPYYPEGYKPAAKAQRSKQGLKEEEYSDSDSSFSARSRRRAQAHTSWPPRPAHRLKREDVLGSSHTLATDSEGLESPSSKRPRTELITDDWYSPPVVPLDTNEYWVHEDCGIWSAGVFLVKGKLYGLEEAVRLAQETVRFNLDFFPCWNHGACLKISLICCAVCFAHLISWAAVCKIISSVGKSFRQERERLGCRHVIL</sequence>
<dbReference type="GO" id="GO:0006357">
    <property type="term" value="P:regulation of transcription by RNA polymerase II"/>
    <property type="evidence" value="ECO:0007669"/>
    <property type="project" value="TreeGrafter"/>
</dbReference>
<protein>
    <submittedName>
        <fullName evidence="2">Uncharacterized protein</fullName>
    </submittedName>
</protein>
<accession>A0A8C9SHD1</accession>
<dbReference type="GeneTree" id="ENSGT00940000156922"/>
<evidence type="ECO:0000313" key="3">
    <source>
        <dbReference type="Proteomes" id="UP000694397"/>
    </source>
</evidence>
<organism evidence="2 3">
    <name type="scientific">Scleropages formosus</name>
    <name type="common">Asian bonytongue</name>
    <name type="synonym">Osteoglossum formosum</name>
    <dbReference type="NCBI Taxonomy" id="113540"/>
    <lineage>
        <taxon>Eukaryota</taxon>
        <taxon>Metazoa</taxon>
        <taxon>Chordata</taxon>
        <taxon>Craniata</taxon>
        <taxon>Vertebrata</taxon>
        <taxon>Euteleostomi</taxon>
        <taxon>Actinopterygii</taxon>
        <taxon>Neopterygii</taxon>
        <taxon>Teleostei</taxon>
        <taxon>Osteoglossocephala</taxon>
        <taxon>Osteoglossomorpha</taxon>
        <taxon>Osteoglossiformes</taxon>
        <taxon>Osteoglossidae</taxon>
        <taxon>Scleropages</taxon>
    </lineage>
</organism>
<name>A0A8C9SHD1_SCLFO</name>
<dbReference type="AlphaFoldDB" id="A0A8C9SHD1"/>
<dbReference type="Proteomes" id="UP000694397">
    <property type="component" value="Chromosome 20"/>
</dbReference>